<proteinExistence type="predicted"/>
<sequence>MADFLAPIIDFVAGILELIYRFVFGAILWVIIFLRDLLLQTGIVDSVITATVIPIVVLLGIFLVLVGWIWGPIRRTYGSD</sequence>
<keyword evidence="1" id="KW-0472">Membrane</keyword>
<dbReference type="Proteomes" id="UP001138793">
    <property type="component" value="Unassembled WGS sequence"/>
</dbReference>
<dbReference type="RefSeq" id="WP_149475431.1">
    <property type="nucleotide sequence ID" value="NZ_JAGGMB010000004.1"/>
</dbReference>
<name>A0A9X1CC05_9BACI</name>
<organism evidence="2 3">
    <name type="scientific">Oceanobacillus polygoni</name>
    <dbReference type="NCBI Taxonomy" id="1235259"/>
    <lineage>
        <taxon>Bacteria</taxon>
        <taxon>Bacillati</taxon>
        <taxon>Bacillota</taxon>
        <taxon>Bacilli</taxon>
        <taxon>Bacillales</taxon>
        <taxon>Bacillaceae</taxon>
        <taxon>Oceanobacillus</taxon>
    </lineage>
</organism>
<keyword evidence="1" id="KW-1133">Transmembrane helix</keyword>
<keyword evidence="1" id="KW-0812">Transmembrane</keyword>
<feature type="transmembrane region" description="Helical" evidence="1">
    <location>
        <begin position="12"/>
        <end position="34"/>
    </location>
</feature>
<dbReference type="OrthoDB" id="9931095at2"/>
<dbReference type="AlphaFoldDB" id="A0A9X1CC05"/>
<gene>
    <name evidence="2" type="ORF">J2Z64_001768</name>
</gene>
<feature type="transmembrane region" description="Helical" evidence="1">
    <location>
        <begin position="46"/>
        <end position="70"/>
    </location>
</feature>
<comment type="caution">
    <text evidence="2">The sequence shown here is derived from an EMBL/GenBank/DDBJ whole genome shotgun (WGS) entry which is preliminary data.</text>
</comment>
<protein>
    <submittedName>
        <fullName evidence="2">Uncharacterized protein</fullName>
    </submittedName>
</protein>
<reference evidence="2" key="1">
    <citation type="submission" date="2021-03" db="EMBL/GenBank/DDBJ databases">
        <title>Genomic Encyclopedia of Type Strains, Phase IV (KMG-IV): sequencing the most valuable type-strain genomes for metagenomic binning, comparative biology and taxonomic classification.</title>
        <authorList>
            <person name="Goeker M."/>
        </authorList>
    </citation>
    <scope>NUCLEOTIDE SEQUENCE</scope>
    <source>
        <strain evidence="2">DSM 107338</strain>
    </source>
</reference>
<evidence type="ECO:0000313" key="2">
    <source>
        <dbReference type="EMBL" id="MBP2077516.1"/>
    </source>
</evidence>
<evidence type="ECO:0000256" key="1">
    <source>
        <dbReference type="SAM" id="Phobius"/>
    </source>
</evidence>
<evidence type="ECO:0000313" key="3">
    <source>
        <dbReference type="Proteomes" id="UP001138793"/>
    </source>
</evidence>
<accession>A0A9X1CC05</accession>
<dbReference type="EMBL" id="JAGGMB010000004">
    <property type="protein sequence ID" value="MBP2077516.1"/>
    <property type="molecule type" value="Genomic_DNA"/>
</dbReference>
<keyword evidence="3" id="KW-1185">Reference proteome</keyword>